<dbReference type="PaxDb" id="284590-Q6CW67"/>
<dbReference type="Pfam" id="PF00616">
    <property type="entry name" value="RasGAP"/>
    <property type="match status" value="1"/>
</dbReference>
<dbReference type="SUPFAM" id="SSF48350">
    <property type="entry name" value="GTPase activation domain, GAP"/>
    <property type="match status" value="1"/>
</dbReference>
<accession>Q6CW67</accession>
<keyword evidence="5" id="KW-1185">Reference proteome</keyword>
<dbReference type="InterPro" id="IPR000008">
    <property type="entry name" value="C2_dom"/>
</dbReference>
<gene>
    <name evidence="4" type="ORF">KLLA0_B06457g</name>
</gene>
<evidence type="ECO:0000259" key="2">
    <source>
        <dbReference type="PROSITE" id="PS50004"/>
    </source>
</evidence>
<dbReference type="SMART" id="SM00323">
    <property type="entry name" value="RasGAP"/>
    <property type="match status" value="1"/>
</dbReference>
<dbReference type="PANTHER" id="PTHR10194">
    <property type="entry name" value="RAS GTPASE-ACTIVATING PROTEINS"/>
    <property type="match status" value="1"/>
</dbReference>
<dbReference type="InterPro" id="IPR035892">
    <property type="entry name" value="C2_domain_sf"/>
</dbReference>
<dbReference type="Pfam" id="PF00168">
    <property type="entry name" value="C2"/>
    <property type="match status" value="1"/>
</dbReference>
<dbReference type="KEGG" id="kla:KLLA0_B06457g"/>
<dbReference type="InParanoid" id="Q6CW67"/>
<dbReference type="PROSITE" id="PS00509">
    <property type="entry name" value="RAS_GTPASE_ACTIV_1"/>
    <property type="match status" value="1"/>
</dbReference>
<dbReference type="OMA" id="WFVGLNY"/>
<feature type="domain" description="Ras-GAP" evidence="3">
    <location>
        <begin position="525"/>
        <end position="743"/>
    </location>
</feature>
<dbReference type="InterPro" id="IPR008936">
    <property type="entry name" value="Rho_GTPase_activation_prot"/>
</dbReference>
<dbReference type="SUPFAM" id="SSF49562">
    <property type="entry name" value="C2 domain (Calcium/lipid-binding domain, CaLB)"/>
    <property type="match status" value="1"/>
</dbReference>
<dbReference type="Gene3D" id="1.10.506.10">
    <property type="entry name" value="GTPase Activation - p120gap, domain 1"/>
    <property type="match status" value="1"/>
</dbReference>
<dbReference type="SMART" id="SM00239">
    <property type="entry name" value="C2"/>
    <property type="match status" value="1"/>
</dbReference>
<dbReference type="HOGENOM" id="CLU_002973_0_0_1"/>
<dbReference type="InterPro" id="IPR039360">
    <property type="entry name" value="Ras_GTPase"/>
</dbReference>
<keyword evidence="1" id="KW-0343">GTPase activation</keyword>
<dbReference type="Gene3D" id="2.60.40.150">
    <property type="entry name" value="C2 domain"/>
    <property type="match status" value="1"/>
</dbReference>
<dbReference type="PANTHER" id="PTHR10194:SF60">
    <property type="entry name" value="RAS GTPASE-ACTIVATING PROTEIN RASKOL"/>
    <property type="match status" value="1"/>
</dbReference>
<dbReference type="InterPro" id="IPR001936">
    <property type="entry name" value="RasGAP_dom"/>
</dbReference>
<protein>
    <submittedName>
        <fullName evidence="4">KLLA0B06457p</fullName>
    </submittedName>
</protein>
<evidence type="ECO:0000259" key="3">
    <source>
        <dbReference type="PROSITE" id="PS50018"/>
    </source>
</evidence>
<dbReference type="PROSITE" id="PS50018">
    <property type="entry name" value="RAS_GTPASE_ACTIV_2"/>
    <property type="match status" value="1"/>
</dbReference>
<dbReference type="InterPro" id="IPR023152">
    <property type="entry name" value="RasGAP_CS"/>
</dbReference>
<evidence type="ECO:0000313" key="4">
    <source>
        <dbReference type="EMBL" id="CAH02215.1"/>
    </source>
</evidence>
<dbReference type="FunCoup" id="Q6CW67">
    <property type="interactions" value="97"/>
</dbReference>
<evidence type="ECO:0000256" key="1">
    <source>
        <dbReference type="ARBA" id="ARBA00022468"/>
    </source>
</evidence>
<dbReference type="Proteomes" id="UP000000598">
    <property type="component" value="Chromosome B"/>
</dbReference>
<dbReference type="CDD" id="cd00030">
    <property type="entry name" value="C2"/>
    <property type="match status" value="1"/>
</dbReference>
<dbReference type="STRING" id="284590.Q6CW67"/>
<dbReference type="GO" id="GO:0005096">
    <property type="term" value="F:GTPase activator activity"/>
    <property type="evidence" value="ECO:0007669"/>
    <property type="project" value="UniProtKB-KW"/>
</dbReference>
<proteinExistence type="predicted"/>
<feature type="domain" description="C2" evidence="2">
    <location>
        <begin position="342"/>
        <end position="466"/>
    </location>
</feature>
<dbReference type="eggNOG" id="KOG3508">
    <property type="taxonomic scope" value="Eukaryota"/>
</dbReference>
<dbReference type="CDD" id="cd05137">
    <property type="entry name" value="RasGAP_CLA2_BUD2"/>
    <property type="match status" value="1"/>
</dbReference>
<reference evidence="4 5" key="1">
    <citation type="journal article" date="2004" name="Nature">
        <title>Genome evolution in yeasts.</title>
        <authorList>
            <consortium name="Genolevures"/>
            <person name="Dujon B."/>
            <person name="Sherman D."/>
            <person name="Fischer G."/>
            <person name="Durrens P."/>
            <person name="Casaregola S."/>
            <person name="Lafontaine I."/>
            <person name="de Montigny J."/>
            <person name="Marck C."/>
            <person name="Neuveglise C."/>
            <person name="Talla E."/>
            <person name="Goffard N."/>
            <person name="Frangeul L."/>
            <person name="Aigle M."/>
            <person name="Anthouard V."/>
            <person name="Babour A."/>
            <person name="Barbe V."/>
            <person name="Barnay S."/>
            <person name="Blanchin S."/>
            <person name="Beckerich J.M."/>
            <person name="Beyne E."/>
            <person name="Bleykasten C."/>
            <person name="Boisrame A."/>
            <person name="Boyer J."/>
            <person name="Cattolico L."/>
            <person name="Confanioleri F."/>
            <person name="de Daruvar A."/>
            <person name="Despons L."/>
            <person name="Fabre E."/>
            <person name="Fairhead C."/>
            <person name="Ferry-Dumazet H."/>
            <person name="Groppi A."/>
            <person name="Hantraye F."/>
            <person name="Hennequin C."/>
            <person name="Jauniaux N."/>
            <person name="Joyet P."/>
            <person name="Kachouri R."/>
            <person name="Kerrest A."/>
            <person name="Koszul R."/>
            <person name="Lemaire M."/>
            <person name="Lesur I."/>
            <person name="Ma L."/>
            <person name="Muller H."/>
            <person name="Nicaud J.M."/>
            <person name="Nikolski M."/>
            <person name="Oztas S."/>
            <person name="Ozier-Kalogeropoulos O."/>
            <person name="Pellenz S."/>
            <person name="Potier S."/>
            <person name="Richard G.F."/>
            <person name="Straub M.L."/>
            <person name="Suleau A."/>
            <person name="Swennene D."/>
            <person name="Tekaia F."/>
            <person name="Wesolowski-Louvel M."/>
            <person name="Westhof E."/>
            <person name="Wirth B."/>
            <person name="Zeniou-Meyer M."/>
            <person name="Zivanovic I."/>
            <person name="Bolotin-Fukuhara M."/>
            <person name="Thierry A."/>
            <person name="Bouchier C."/>
            <person name="Caudron B."/>
            <person name="Scarpelli C."/>
            <person name="Gaillardin C."/>
            <person name="Weissenbach J."/>
            <person name="Wincker P."/>
            <person name="Souciet J.L."/>
        </authorList>
    </citation>
    <scope>NUCLEOTIDE SEQUENCE [LARGE SCALE GENOMIC DNA]</scope>
    <source>
        <strain evidence="5">ATCC 8585 / CBS 2359 / DSM 70799 / NBRC 1267 / NRRL Y-1140 / WM37</strain>
    </source>
</reference>
<organism evidence="4 5">
    <name type="scientific">Kluyveromyces lactis (strain ATCC 8585 / CBS 2359 / DSM 70799 / NBRC 1267 / NRRL Y-1140 / WM37)</name>
    <name type="common">Yeast</name>
    <name type="synonym">Candida sphaerica</name>
    <dbReference type="NCBI Taxonomy" id="284590"/>
    <lineage>
        <taxon>Eukaryota</taxon>
        <taxon>Fungi</taxon>
        <taxon>Dikarya</taxon>
        <taxon>Ascomycota</taxon>
        <taxon>Saccharomycotina</taxon>
        <taxon>Saccharomycetes</taxon>
        <taxon>Saccharomycetales</taxon>
        <taxon>Saccharomycetaceae</taxon>
        <taxon>Kluyveromyces</taxon>
    </lineage>
</organism>
<dbReference type="PROSITE" id="PS50004">
    <property type="entry name" value="C2"/>
    <property type="match status" value="1"/>
</dbReference>
<evidence type="ECO:0000313" key="5">
    <source>
        <dbReference type="Proteomes" id="UP000000598"/>
    </source>
</evidence>
<dbReference type="GO" id="GO:0007165">
    <property type="term" value="P:signal transduction"/>
    <property type="evidence" value="ECO:0007669"/>
    <property type="project" value="UniProtKB-ARBA"/>
</dbReference>
<dbReference type="AlphaFoldDB" id="Q6CW67"/>
<dbReference type="EMBL" id="CR382122">
    <property type="protein sequence ID" value="CAH02215.1"/>
    <property type="molecule type" value="Genomic_DNA"/>
</dbReference>
<name>Q6CW67_KLULA</name>
<sequence length="1046" mass="119924">MAPGNKNIHSFAAGKTVSGPIVPDKFHQFLKSSSKMGYLDEADFIERVRSSQGKFNGLLQWCSNLSLNEWRKNHLEINEKGSLTHAVNETDVKSLQNTMDDFTDSIDLPSSSHPIINHLQNCELQLIHQDNGDSTSPIIEVQTSSNSIYLKANSKSLFFDLFSSLVFWKSLKSNDVFNKTNVIQPIFHKPEDPISIILCQCHVFGPIPKNKHVQLSTYLPKPSNGESDDYGWFAAMGVLKTDGILDLLIQSDGSLIYSIDVTKFLRSEIHIVDSSIFQSDKYLFMGILPQLRKQLQISSNESCFADNSRSSTKSRKLSQYLYLRLPLRIDLEDWFVALNSFAMPDVLSLIGTDKSNELRISNRFKISILEADLRDLEIEKPRLYAEINLWDKAVARTAVVPSSTSPFWREEFNFNFSVRTNIIKIIIKCSVEDNSYSNKDSIIGEIQITQEMINDPNLNKETRLPVFSYTNKNFQIGTICIKTISSLNFVLQPVNFTKFEQVLSKVSLPKICDYMHDSKISADLKLEDISLVFLDIFQAINREDDWFQALIDREFQGLDKSITMSNSNHQSSNHIYNTLFRGNSILTKTMETYCYRVGQEYLDKCIGTVIRQLVEEDESYEIDPNRIKESELTEKEKIIETNFQKLLSLAERTWKLIFETSNDLPQGIKTQLKCFRKKLEIIEPDEKISSKSLLNCISGFLFLRFFCPVILNPKIFNFVEHHPGENARRSLTLLAKVVMNLSTLTEFGSKEPWMKRMNSFIDDHKGQLLDYLDKITEKKLDFAPKKLKLSSSLTRPKLELSQDILKNLPANPFLIDKYLRETELINIFATSEESKSSKTVRSVSMEHMFKIVQDKPTEKSEFSIGGLEFEKMSENNTEVFGEELLSLLKSEEDSDGNKANVHSLQSTPSNNGDLLNQLEQESVLLFNKIRQLVKVLDDYEYPNEIILGKSEYASFLANSLYYDKEKKVYLDFQNLYALKDGYTKLFKSNSTAESFFVSSEKKDQLIHHNSTDEAVNRTSKFSMFGKSPADLKQKSESKLARWFKKG</sequence>